<proteinExistence type="predicted"/>
<dbReference type="AlphaFoldDB" id="A0AA42H0X0"/>
<comment type="caution">
    <text evidence="1">The sequence shown here is derived from an EMBL/GenBank/DDBJ whole genome shotgun (WGS) entry which is preliminary data.</text>
</comment>
<reference evidence="1" key="1">
    <citation type="submission" date="2022-09" db="EMBL/GenBank/DDBJ databases">
        <title>Intensive care unit water sources are persistently colonized with multi-drug resistant bacteria and are the site of extensive horizontal gene transfer of antibiotic resistance genes.</title>
        <authorList>
            <person name="Diorio-Toth L."/>
        </authorList>
    </citation>
    <scope>NUCLEOTIDE SEQUENCE</scope>
    <source>
        <strain evidence="1">GD04153</strain>
    </source>
</reference>
<evidence type="ECO:0000313" key="1">
    <source>
        <dbReference type="EMBL" id="MDH0125762.1"/>
    </source>
</evidence>
<accession>A0AA42H0X0</accession>
<organism evidence="1 2">
    <name type="scientific">Brucella intermedia GD04153</name>
    <dbReference type="NCBI Taxonomy" id="2975438"/>
    <lineage>
        <taxon>Bacteria</taxon>
        <taxon>Pseudomonadati</taxon>
        <taxon>Pseudomonadota</taxon>
        <taxon>Alphaproteobacteria</taxon>
        <taxon>Hyphomicrobiales</taxon>
        <taxon>Brucellaceae</taxon>
        <taxon>Brucella/Ochrobactrum group</taxon>
        <taxon>Brucella</taxon>
    </lineage>
</organism>
<dbReference type="Proteomes" id="UP001158087">
    <property type="component" value="Unassembled WGS sequence"/>
</dbReference>
<evidence type="ECO:0000313" key="2">
    <source>
        <dbReference type="Proteomes" id="UP001158087"/>
    </source>
</evidence>
<sequence length="105" mass="11810">MTDPMFELIKAYRAGRDAFNDIPVHLIPTVEDENRAVEETYGPYMEAILRNGENTPKTTSIAGVREAIRLALEEDTVIDCMSENALRSALRYLETVNVHPTELSV</sequence>
<protein>
    <submittedName>
        <fullName evidence="1">Uncharacterized protein</fullName>
    </submittedName>
</protein>
<dbReference type="EMBL" id="JAODYY010000008">
    <property type="protein sequence ID" value="MDH0125762.1"/>
    <property type="molecule type" value="Genomic_DNA"/>
</dbReference>
<name>A0AA42H0X0_9HYPH</name>
<gene>
    <name evidence="1" type="ORF">N7376_17290</name>
</gene>